<reference evidence="1 2" key="1">
    <citation type="submission" date="2020-07" db="EMBL/GenBank/DDBJ databases">
        <title>Sequencing the genomes of 1000 actinobacteria strains.</title>
        <authorList>
            <person name="Klenk H.-P."/>
        </authorList>
    </citation>
    <scope>NUCLEOTIDE SEQUENCE [LARGE SCALE GENOMIC DNA]</scope>
    <source>
        <strain evidence="1 2">CXB654</strain>
    </source>
</reference>
<keyword evidence="2" id="KW-1185">Reference proteome</keyword>
<dbReference type="AlphaFoldDB" id="A0A852U2K8"/>
<protein>
    <recommendedName>
        <fullName evidence="3">HPr kinase/phosphorylase C-terminal domain-containing protein</fullName>
    </recommendedName>
</protein>
<accession>A0A852U2K8</accession>
<dbReference type="Proteomes" id="UP000589036">
    <property type="component" value="Unassembled WGS sequence"/>
</dbReference>
<evidence type="ECO:0000313" key="1">
    <source>
        <dbReference type="EMBL" id="NYE50439.1"/>
    </source>
</evidence>
<evidence type="ECO:0008006" key="3">
    <source>
        <dbReference type="Google" id="ProtNLM"/>
    </source>
</evidence>
<proteinExistence type="predicted"/>
<sequence length="364" mass="39685">MNDGIRMKLSVGSAEVEVSATRDTVSELAVLAHPFIEVAPLDNAGAGRPAVIVRETAPKEPGWRRLALPSEYEPDRVLWVDDVGQRIAVVSEPSPWRTQQLLRSVRHLLRWQAFAKGDLFLHGGLVKVGGVGIAFLGGKRSGKTSSVLSMILHGGADFVSNDDVAITDTDTGLVGYGSPRTVNVRTDSLLALAASAPVAAGFLSGSSHPANGYRGRHHTVDSIRSDSGTTLPGSIWVRCAELAHVTGCGLAAHSRIDSVVFPQFGASQDAPRITLMDRDSAIRSLMENVERQASKYDPFLADWFPDTDRLRRERLIERLLEEASFYRLSQNMHRLDEATSLMLDALTDRVVDRRPGDRSRAVSE</sequence>
<dbReference type="Gene3D" id="3.40.50.300">
    <property type="entry name" value="P-loop containing nucleotide triphosphate hydrolases"/>
    <property type="match status" value="1"/>
</dbReference>
<dbReference type="RefSeq" id="WP_179645919.1">
    <property type="nucleotide sequence ID" value="NZ_BAAAYY010000030.1"/>
</dbReference>
<comment type="caution">
    <text evidence="1">The sequence shown here is derived from an EMBL/GenBank/DDBJ whole genome shotgun (WGS) entry which is preliminary data.</text>
</comment>
<dbReference type="EMBL" id="JACCCC010000001">
    <property type="protein sequence ID" value="NYE50439.1"/>
    <property type="molecule type" value="Genomic_DNA"/>
</dbReference>
<evidence type="ECO:0000313" key="2">
    <source>
        <dbReference type="Proteomes" id="UP000589036"/>
    </source>
</evidence>
<name>A0A852U2K8_9ACTN</name>
<dbReference type="InterPro" id="IPR027417">
    <property type="entry name" value="P-loop_NTPase"/>
</dbReference>
<gene>
    <name evidence="1" type="ORF">HDA32_005559</name>
</gene>
<organism evidence="1 2">
    <name type="scientific">Spinactinospora alkalitolerans</name>
    <dbReference type="NCBI Taxonomy" id="687207"/>
    <lineage>
        <taxon>Bacteria</taxon>
        <taxon>Bacillati</taxon>
        <taxon>Actinomycetota</taxon>
        <taxon>Actinomycetes</taxon>
        <taxon>Streptosporangiales</taxon>
        <taxon>Nocardiopsidaceae</taxon>
        <taxon>Spinactinospora</taxon>
    </lineage>
</organism>